<organism evidence="2 3">
    <name type="scientific">Roseibium hamelinense</name>
    <dbReference type="NCBI Taxonomy" id="150831"/>
    <lineage>
        <taxon>Bacteria</taxon>
        <taxon>Pseudomonadati</taxon>
        <taxon>Pseudomonadota</taxon>
        <taxon>Alphaproteobacteria</taxon>
        <taxon>Hyphomicrobiales</taxon>
        <taxon>Stappiaceae</taxon>
        <taxon>Roseibium</taxon>
    </lineage>
</organism>
<dbReference type="AlphaFoldDB" id="A0A562TIL6"/>
<keyword evidence="3" id="KW-1185">Reference proteome</keyword>
<protein>
    <submittedName>
        <fullName evidence="2">Uncharacterized protein</fullName>
    </submittedName>
</protein>
<sequence length="62" mass="7322">MRRQRNLIERFFRRSPRARSSAKPASWMQPTTVREADGSETPLPRFERHLLCAEDGMFPEDC</sequence>
<gene>
    <name evidence="2" type="ORF">JM93_00002</name>
</gene>
<feature type="region of interest" description="Disordered" evidence="1">
    <location>
        <begin position="13"/>
        <end position="42"/>
    </location>
</feature>
<proteinExistence type="predicted"/>
<reference evidence="2 3" key="1">
    <citation type="submission" date="2019-07" db="EMBL/GenBank/DDBJ databases">
        <title>Genomic Encyclopedia of Archaeal and Bacterial Type Strains, Phase II (KMG-II): from individual species to whole genera.</title>
        <authorList>
            <person name="Goeker M."/>
        </authorList>
    </citation>
    <scope>NUCLEOTIDE SEQUENCE [LARGE SCALE GENOMIC DNA]</scope>
    <source>
        <strain evidence="2 3">ATCC BAA-252</strain>
    </source>
</reference>
<dbReference type="Proteomes" id="UP000320593">
    <property type="component" value="Unassembled WGS sequence"/>
</dbReference>
<evidence type="ECO:0000313" key="3">
    <source>
        <dbReference type="Proteomes" id="UP000320593"/>
    </source>
</evidence>
<accession>A0A562TIL6</accession>
<name>A0A562TIL6_9HYPH</name>
<comment type="caution">
    <text evidence="2">The sequence shown here is derived from an EMBL/GenBank/DDBJ whole genome shotgun (WGS) entry which is preliminary data.</text>
</comment>
<evidence type="ECO:0000256" key="1">
    <source>
        <dbReference type="SAM" id="MobiDB-lite"/>
    </source>
</evidence>
<evidence type="ECO:0000313" key="2">
    <source>
        <dbReference type="EMBL" id="TWI92460.1"/>
    </source>
</evidence>
<dbReference type="EMBL" id="VLLF01000001">
    <property type="protein sequence ID" value="TWI92460.1"/>
    <property type="molecule type" value="Genomic_DNA"/>
</dbReference>